<comment type="caution">
    <text evidence="16">The sequence shown here is derived from an EMBL/GenBank/DDBJ whole genome shotgun (WGS) entry which is preliminary data.</text>
</comment>
<proteinExistence type="inferred from homology"/>
<dbReference type="GO" id="GO:0000139">
    <property type="term" value="C:Golgi membrane"/>
    <property type="evidence" value="ECO:0007669"/>
    <property type="project" value="UniProtKB-SubCell"/>
</dbReference>
<comment type="similarity">
    <text evidence="3 12">Belongs to the glycosyltransferase 10 family.</text>
</comment>
<dbReference type="EMBL" id="CAIIXF020000006">
    <property type="protein sequence ID" value="CAH1785280.1"/>
    <property type="molecule type" value="Genomic_DNA"/>
</dbReference>
<evidence type="ECO:0000256" key="11">
    <source>
        <dbReference type="ARBA" id="ARBA00023180"/>
    </source>
</evidence>
<evidence type="ECO:0000256" key="1">
    <source>
        <dbReference type="ARBA" id="ARBA00004323"/>
    </source>
</evidence>
<evidence type="ECO:0000259" key="15">
    <source>
        <dbReference type="Pfam" id="PF17039"/>
    </source>
</evidence>
<evidence type="ECO:0000256" key="12">
    <source>
        <dbReference type="RuleBase" id="RU003832"/>
    </source>
</evidence>
<keyword evidence="10 12" id="KW-0472">Membrane</keyword>
<keyword evidence="7" id="KW-0735">Signal-anchor</keyword>
<reference evidence="16" key="1">
    <citation type="submission" date="2022-03" db="EMBL/GenBank/DDBJ databases">
        <authorList>
            <person name="Martin C."/>
        </authorList>
    </citation>
    <scope>NUCLEOTIDE SEQUENCE</scope>
</reference>
<dbReference type="EC" id="2.4.1.-" evidence="12"/>
<keyword evidence="8 12" id="KW-1133">Transmembrane helix</keyword>
<dbReference type="InterPro" id="IPR038577">
    <property type="entry name" value="GT10-like_C_sf"/>
</dbReference>
<dbReference type="Pfam" id="PF17039">
    <property type="entry name" value="Glyco_tran_10_N"/>
    <property type="match status" value="1"/>
</dbReference>
<evidence type="ECO:0000256" key="8">
    <source>
        <dbReference type="ARBA" id="ARBA00022989"/>
    </source>
</evidence>
<organism evidence="16 17">
    <name type="scientific">Owenia fusiformis</name>
    <name type="common">Polychaete worm</name>
    <dbReference type="NCBI Taxonomy" id="6347"/>
    <lineage>
        <taxon>Eukaryota</taxon>
        <taxon>Metazoa</taxon>
        <taxon>Spiralia</taxon>
        <taxon>Lophotrochozoa</taxon>
        <taxon>Annelida</taxon>
        <taxon>Polychaeta</taxon>
        <taxon>Sedentaria</taxon>
        <taxon>Canalipalpata</taxon>
        <taxon>Sabellida</taxon>
        <taxon>Oweniida</taxon>
        <taxon>Oweniidae</taxon>
        <taxon>Owenia</taxon>
    </lineage>
</organism>
<evidence type="ECO:0000256" key="9">
    <source>
        <dbReference type="ARBA" id="ARBA00023034"/>
    </source>
</evidence>
<dbReference type="InterPro" id="IPR031481">
    <property type="entry name" value="Glyco_tran_10_N"/>
</dbReference>
<feature type="compositionally biased region" description="Basic and acidic residues" evidence="13">
    <location>
        <begin position="98"/>
        <end position="113"/>
    </location>
</feature>
<dbReference type="Gene3D" id="3.40.50.11660">
    <property type="entry name" value="Glycosyl transferase family 10, C-terminal domain"/>
    <property type="match status" value="1"/>
</dbReference>
<dbReference type="FunFam" id="3.40.50.11660:FF:000002">
    <property type="entry name" value="Alpha-(1,3)-fucosyltransferase"/>
    <property type="match status" value="1"/>
</dbReference>
<keyword evidence="17" id="KW-1185">Reference proteome</keyword>
<dbReference type="Proteomes" id="UP000749559">
    <property type="component" value="Unassembled WGS sequence"/>
</dbReference>
<protein>
    <recommendedName>
        <fullName evidence="12">Fucosyltransferase</fullName>
        <ecNumber evidence="12">2.4.1.-</ecNumber>
    </recommendedName>
</protein>
<sequence>MTNAYWETDGFGLNYLFLHCFNFKMAKVIKPGFLIILAFLWCVFILYKEQDSILQKPMRKTTILNITTETIKPSHKPVDNVVTIDTSHLEDPINSYQQDKKTTGHKPNDKNDAAEDEDPDTLDIPKPYLKNDTDDYIPVPEMISNTLTEVSPFPTSMDLISILFWTMHHSTPDREGTVMFSNCRHKNCRLTNDKTELKSAEYLMFHVSDIENTLKYEVMPPFHPPKQKWILYTREPPTRRYFKNVQLLKNDINITASYWSGSDIFLPYGWTKRYENITRDDTNYHGGKTKMIAWMVGHCKTPSNREGFVAQLNKYLPVDIMGKCGQTRCEDKEGETCLEWLGKTFLFYLAFENSDCEDYITEKVWRNAMMTNMIPLVRGKTTNFKRLLPPGSFIHVNDFKDIPQLKNFIISVHHCWL</sequence>
<evidence type="ECO:0000256" key="6">
    <source>
        <dbReference type="ARBA" id="ARBA00022692"/>
    </source>
</evidence>
<dbReference type="AlphaFoldDB" id="A0A8S4NTZ0"/>
<dbReference type="PANTHER" id="PTHR48438">
    <property type="entry name" value="ALPHA-(1,3)-FUCOSYLTRANSFERASE C-RELATED"/>
    <property type="match status" value="1"/>
</dbReference>
<keyword evidence="9 12" id="KW-0333">Golgi apparatus</keyword>
<name>A0A8S4NTZ0_OWEFU</name>
<evidence type="ECO:0000256" key="10">
    <source>
        <dbReference type="ARBA" id="ARBA00023136"/>
    </source>
</evidence>
<evidence type="ECO:0000256" key="7">
    <source>
        <dbReference type="ARBA" id="ARBA00022968"/>
    </source>
</evidence>
<feature type="transmembrane region" description="Helical" evidence="12">
    <location>
        <begin position="28"/>
        <end position="47"/>
    </location>
</feature>
<keyword evidence="4 12" id="KW-0328">Glycosyltransferase</keyword>
<evidence type="ECO:0000256" key="4">
    <source>
        <dbReference type="ARBA" id="ARBA00022676"/>
    </source>
</evidence>
<accession>A0A8S4NTZ0</accession>
<evidence type="ECO:0000256" key="2">
    <source>
        <dbReference type="ARBA" id="ARBA00004922"/>
    </source>
</evidence>
<feature type="domain" description="Fucosyltransferase N-terminal" evidence="15">
    <location>
        <begin position="161"/>
        <end position="269"/>
    </location>
</feature>
<keyword evidence="5 12" id="KW-0808">Transferase</keyword>
<evidence type="ECO:0000256" key="3">
    <source>
        <dbReference type="ARBA" id="ARBA00008919"/>
    </source>
</evidence>
<dbReference type="Pfam" id="PF00852">
    <property type="entry name" value="Glyco_transf_10"/>
    <property type="match status" value="1"/>
</dbReference>
<gene>
    <name evidence="16" type="ORF">OFUS_LOCUS11357</name>
</gene>
<comment type="pathway">
    <text evidence="2">Protein modification; protein glycosylation.</text>
</comment>
<evidence type="ECO:0000313" key="16">
    <source>
        <dbReference type="EMBL" id="CAH1785280.1"/>
    </source>
</evidence>
<dbReference type="SUPFAM" id="SSF53756">
    <property type="entry name" value="UDP-Glycosyltransferase/glycogen phosphorylase"/>
    <property type="match status" value="1"/>
</dbReference>
<feature type="region of interest" description="Disordered" evidence="13">
    <location>
        <begin position="93"/>
        <end position="132"/>
    </location>
</feature>
<dbReference type="InterPro" id="IPR001503">
    <property type="entry name" value="Glyco_trans_10"/>
</dbReference>
<keyword evidence="11" id="KW-0325">Glycoprotein</keyword>
<feature type="domain" description="Fucosyltransferase C-terminal" evidence="14">
    <location>
        <begin position="287"/>
        <end position="411"/>
    </location>
</feature>
<keyword evidence="6 12" id="KW-0812">Transmembrane</keyword>
<dbReference type="OrthoDB" id="427096at2759"/>
<dbReference type="InterPro" id="IPR055270">
    <property type="entry name" value="Glyco_tran_10_C"/>
</dbReference>
<dbReference type="GO" id="GO:0032580">
    <property type="term" value="C:Golgi cisterna membrane"/>
    <property type="evidence" value="ECO:0007669"/>
    <property type="project" value="UniProtKB-SubCell"/>
</dbReference>
<comment type="subcellular location">
    <subcellularLocation>
        <location evidence="1">Golgi apparatus membrane</location>
        <topology evidence="1">Single-pass type II membrane protein</topology>
    </subcellularLocation>
    <subcellularLocation>
        <location evidence="12">Golgi apparatus</location>
        <location evidence="12">Golgi stack membrane</location>
        <topology evidence="12">Single-pass type II membrane protein</topology>
    </subcellularLocation>
</comment>
<evidence type="ECO:0000259" key="14">
    <source>
        <dbReference type="Pfam" id="PF00852"/>
    </source>
</evidence>
<evidence type="ECO:0000256" key="5">
    <source>
        <dbReference type="ARBA" id="ARBA00022679"/>
    </source>
</evidence>
<dbReference type="PANTHER" id="PTHR48438:SF1">
    <property type="entry name" value="ALPHA-(1,3)-FUCOSYLTRANSFERASE C-RELATED"/>
    <property type="match status" value="1"/>
</dbReference>
<dbReference type="GO" id="GO:0008417">
    <property type="term" value="F:fucosyltransferase activity"/>
    <property type="evidence" value="ECO:0007669"/>
    <property type="project" value="InterPro"/>
</dbReference>
<evidence type="ECO:0000313" key="17">
    <source>
        <dbReference type="Proteomes" id="UP000749559"/>
    </source>
</evidence>
<evidence type="ECO:0000256" key="13">
    <source>
        <dbReference type="SAM" id="MobiDB-lite"/>
    </source>
</evidence>